<evidence type="ECO:0000256" key="1">
    <source>
        <dbReference type="ARBA" id="ARBA00005417"/>
    </source>
</evidence>
<sequence length="301" mass="33667">MLADISSLKLEVNNISKNYAEIKALDNISLEFRSGIYGLLGPNGAGKSTLMNILVGNTKPNQGVVLFNGLDIAVLDQNYRKHLGYMPQQQILYDDFTGVQFLSYIASLKSMSNKQAKQEIPQLLQSVNLTDDANRNIGEYSGGMKQRLLLAQALLNQPKILILDEPTAGLDPYERIRLKNILSGLSKECLVILATHIVSDIEQISDKVILIRKGKLLIQGTSGELENNLSGKVFELSIPSEDFGKFKESHNQALISSIKNNQNDVIIRIVTDDITEYKHQFKSVLPNLEDVYLYYLEKHTN</sequence>
<keyword evidence="4 6" id="KW-0067">ATP-binding</keyword>
<dbReference type="InterPro" id="IPR027417">
    <property type="entry name" value="P-loop_NTPase"/>
</dbReference>
<name>A0A7X8C5G6_9LACT</name>
<dbReference type="RefSeq" id="WP_276649823.1">
    <property type="nucleotide sequence ID" value="NZ_JAAYSM010000388.1"/>
</dbReference>
<evidence type="ECO:0000259" key="5">
    <source>
        <dbReference type="PROSITE" id="PS50893"/>
    </source>
</evidence>
<dbReference type="Proteomes" id="UP000541058">
    <property type="component" value="Unassembled WGS sequence"/>
</dbReference>
<dbReference type="PANTHER" id="PTHR42711:SF5">
    <property type="entry name" value="ABC TRANSPORTER ATP-BINDING PROTEIN NATA"/>
    <property type="match status" value="1"/>
</dbReference>
<comment type="similarity">
    <text evidence="1">Belongs to the ABC transporter superfamily.</text>
</comment>
<evidence type="ECO:0000256" key="4">
    <source>
        <dbReference type="ARBA" id="ARBA00022840"/>
    </source>
</evidence>
<dbReference type="GO" id="GO:0005524">
    <property type="term" value="F:ATP binding"/>
    <property type="evidence" value="ECO:0007669"/>
    <property type="project" value="UniProtKB-KW"/>
</dbReference>
<dbReference type="InterPro" id="IPR050763">
    <property type="entry name" value="ABC_transporter_ATP-binding"/>
</dbReference>
<feature type="domain" description="ABC transporter" evidence="5">
    <location>
        <begin position="10"/>
        <end position="238"/>
    </location>
</feature>
<reference evidence="6 7" key="1">
    <citation type="journal article" date="2020" name="Biotechnol. Biofuels">
        <title>New insights from the biogas microbiome by comprehensive genome-resolved metagenomics of nearly 1600 species originating from multiple anaerobic digesters.</title>
        <authorList>
            <person name="Campanaro S."/>
            <person name="Treu L."/>
            <person name="Rodriguez-R L.M."/>
            <person name="Kovalovszki A."/>
            <person name="Ziels R.M."/>
            <person name="Maus I."/>
            <person name="Zhu X."/>
            <person name="Kougias P.G."/>
            <person name="Basile A."/>
            <person name="Luo G."/>
            <person name="Schluter A."/>
            <person name="Konstantinidis K.T."/>
            <person name="Angelidaki I."/>
        </authorList>
    </citation>
    <scope>NUCLEOTIDE SEQUENCE [LARGE SCALE GENOMIC DNA]</scope>
    <source>
        <strain evidence="6">AS23ysBPME_34</strain>
    </source>
</reference>
<evidence type="ECO:0000313" key="6">
    <source>
        <dbReference type="EMBL" id="NLJ19336.1"/>
    </source>
</evidence>
<gene>
    <name evidence="6" type="ORF">GX355_10820</name>
</gene>
<dbReference type="SMART" id="SM00382">
    <property type="entry name" value="AAA"/>
    <property type="match status" value="1"/>
</dbReference>
<evidence type="ECO:0000256" key="2">
    <source>
        <dbReference type="ARBA" id="ARBA00022448"/>
    </source>
</evidence>
<dbReference type="InterPro" id="IPR003593">
    <property type="entry name" value="AAA+_ATPase"/>
</dbReference>
<dbReference type="Gene3D" id="3.40.50.300">
    <property type="entry name" value="P-loop containing nucleotide triphosphate hydrolases"/>
    <property type="match status" value="1"/>
</dbReference>
<organism evidence="6 7">
    <name type="scientific">Globicatella sulfidifaciens</name>
    <dbReference type="NCBI Taxonomy" id="136093"/>
    <lineage>
        <taxon>Bacteria</taxon>
        <taxon>Bacillati</taxon>
        <taxon>Bacillota</taxon>
        <taxon>Bacilli</taxon>
        <taxon>Lactobacillales</taxon>
        <taxon>Aerococcaceae</taxon>
        <taxon>Globicatella</taxon>
    </lineage>
</organism>
<dbReference type="PANTHER" id="PTHR42711">
    <property type="entry name" value="ABC TRANSPORTER ATP-BINDING PROTEIN"/>
    <property type="match status" value="1"/>
</dbReference>
<accession>A0A7X8C5G6</accession>
<dbReference type="EMBL" id="JAAYSM010000388">
    <property type="protein sequence ID" value="NLJ19336.1"/>
    <property type="molecule type" value="Genomic_DNA"/>
</dbReference>
<dbReference type="GO" id="GO:0016887">
    <property type="term" value="F:ATP hydrolysis activity"/>
    <property type="evidence" value="ECO:0007669"/>
    <property type="project" value="InterPro"/>
</dbReference>
<dbReference type="AlphaFoldDB" id="A0A7X8C5G6"/>
<dbReference type="SUPFAM" id="SSF52540">
    <property type="entry name" value="P-loop containing nucleoside triphosphate hydrolases"/>
    <property type="match status" value="1"/>
</dbReference>
<protein>
    <submittedName>
        <fullName evidence="6">ATP-binding cassette domain-containing protein</fullName>
    </submittedName>
</protein>
<keyword evidence="2" id="KW-0813">Transport</keyword>
<evidence type="ECO:0000256" key="3">
    <source>
        <dbReference type="ARBA" id="ARBA00022741"/>
    </source>
</evidence>
<keyword evidence="3" id="KW-0547">Nucleotide-binding</keyword>
<comment type="caution">
    <text evidence="6">The sequence shown here is derived from an EMBL/GenBank/DDBJ whole genome shotgun (WGS) entry which is preliminary data.</text>
</comment>
<dbReference type="InterPro" id="IPR003439">
    <property type="entry name" value="ABC_transporter-like_ATP-bd"/>
</dbReference>
<dbReference type="Pfam" id="PF00005">
    <property type="entry name" value="ABC_tran"/>
    <property type="match status" value="1"/>
</dbReference>
<dbReference type="PROSITE" id="PS50893">
    <property type="entry name" value="ABC_TRANSPORTER_2"/>
    <property type="match status" value="1"/>
</dbReference>
<evidence type="ECO:0000313" key="7">
    <source>
        <dbReference type="Proteomes" id="UP000541058"/>
    </source>
</evidence>
<proteinExistence type="inferred from homology"/>
<dbReference type="InterPro" id="IPR017871">
    <property type="entry name" value="ABC_transporter-like_CS"/>
</dbReference>
<dbReference type="PROSITE" id="PS00211">
    <property type="entry name" value="ABC_TRANSPORTER_1"/>
    <property type="match status" value="1"/>
</dbReference>